<keyword evidence="2" id="KW-1133">Transmembrane helix</keyword>
<dbReference type="AlphaFoldDB" id="A0A951UH55"/>
<organism evidence="3 4">
    <name type="scientific">Mojavia pulchra JT2-VF2</name>
    <dbReference type="NCBI Taxonomy" id="287848"/>
    <lineage>
        <taxon>Bacteria</taxon>
        <taxon>Bacillati</taxon>
        <taxon>Cyanobacteriota</taxon>
        <taxon>Cyanophyceae</taxon>
        <taxon>Nostocales</taxon>
        <taxon>Nostocaceae</taxon>
    </lineage>
</organism>
<reference evidence="3" key="1">
    <citation type="submission" date="2021-05" db="EMBL/GenBank/DDBJ databases">
        <authorList>
            <person name="Pietrasiak N."/>
            <person name="Ward R."/>
            <person name="Stajich J.E."/>
            <person name="Kurbessoian T."/>
        </authorList>
    </citation>
    <scope>NUCLEOTIDE SEQUENCE</scope>
    <source>
        <strain evidence="3">JT2-VF2</strain>
    </source>
</reference>
<reference evidence="3" key="2">
    <citation type="journal article" date="2022" name="Microbiol. Resour. Announc.">
        <title>Metagenome Sequencing to Explore Phylogenomics of Terrestrial Cyanobacteria.</title>
        <authorList>
            <person name="Ward R.D."/>
            <person name="Stajich J.E."/>
            <person name="Johansen J.R."/>
            <person name="Huntemann M."/>
            <person name="Clum A."/>
            <person name="Foster B."/>
            <person name="Foster B."/>
            <person name="Roux S."/>
            <person name="Palaniappan K."/>
            <person name="Varghese N."/>
            <person name="Mukherjee S."/>
            <person name="Reddy T.B.K."/>
            <person name="Daum C."/>
            <person name="Copeland A."/>
            <person name="Chen I.A."/>
            <person name="Ivanova N.N."/>
            <person name="Kyrpides N.C."/>
            <person name="Shapiro N."/>
            <person name="Eloe-Fadrosh E.A."/>
            <person name="Pietrasiak N."/>
        </authorList>
    </citation>
    <scope>NUCLEOTIDE SEQUENCE</scope>
    <source>
        <strain evidence="3">JT2-VF2</strain>
    </source>
</reference>
<feature type="transmembrane region" description="Helical" evidence="2">
    <location>
        <begin position="12"/>
        <end position="32"/>
    </location>
</feature>
<dbReference type="Proteomes" id="UP000715781">
    <property type="component" value="Unassembled WGS sequence"/>
</dbReference>
<comment type="caution">
    <text evidence="3">The sequence shown here is derived from an EMBL/GenBank/DDBJ whole genome shotgun (WGS) entry which is preliminary data.</text>
</comment>
<feature type="region of interest" description="Disordered" evidence="1">
    <location>
        <begin position="58"/>
        <end position="89"/>
    </location>
</feature>
<name>A0A951UH55_9NOST</name>
<evidence type="ECO:0000313" key="3">
    <source>
        <dbReference type="EMBL" id="MBW4561770.1"/>
    </source>
</evidence>
<protein>
    <submittedName>
        <fullName evidence="3">Uncharacterized protein</fullName>
    </submittedName>
</protein>
<dbReference type="EMBL" id="JAHHHN010000005">
    <property type="protein sequence ID" value="MBW4561770.1"/>
    <property type="molecule type" value="Genomic_DNA"/>
</dbReference>
<sequence length="89" mass="9534">MKSELGNLPRLMGTNLRITSIAILFISAYLIVPKIADTTRTLSILSFNSLNTISSESSTAAKANSQELNKTFIPPNHGGPDSQRGSGTR</sequence>
<proteinExistence type="predicted"/>
<evidence type="ECO:0000256" key="2">
    <source>
        <dbReference type="SAM" id="Phobius"/>
    </source>
</evidence>
<keyword evidence="2" id="KW-0472">Membrane</keyword>
<feature type="compositionally biased region" description="Polar residues" evidence="1">
    <location>
        <begin position="58"/>
        <end position="69"/>
    </location>
</feature>
<accession>A0A951UH55</accession>
<keyword evidence="2" id="KW-0812">Transmembrane</keyword>
<evidence type="ECO:0000313" key="4">
    <source>
        <dbReference type="Proteomes" id="UP000715781"/>
    </source>
</evidence>
<evidence type="ECO:0000256" key="1">
    <source>
        <dbReference type="SAM" id="MobiDB-lite"/>
    </source>
</evidence>
<gene>
    <name evidence="3" type="ORF">KME32_11555</name>
</gene>